<dbReference type="Proteomes" id="UP000785679">
    <property type="component" value="Unassembled WGS sequence"/>
</dbReference>
<keyword evidence="1" id="KW-0863">Zinc-finger</keyword>
<gene>
    <name evidence="4" type="ORF">FGO68_gene14579</name>
</gene>
<keyword evidence="1" id="KW-0479">Metal-binding</keyword>
<name>A0A8J8NSY9_HALGN</name>
<dbReference type="InterPro" id="IPR001878">
    <property type="entry name" value="Znf_CCHC"/>
</dbReference>
<dbReference type="EMBL" id="RRYP01008522">
    <property type="protein sequence ID" value="TNV79719.1"/>
    <property type="molecule type" value="Genomic_DNA"/>
</dbReference>
<feature type="domain" description="CCHC-type" evidence="3">
    <location>
        <begin position="223"/>
        <end position="238"/>
    </location>
</feature>
<dbReference type="GO" id="GO:0008270">
    <property type="term" value="F:zinc ion binding"/>
    <property type="evidence" value="ECO:0007669"/>
    <property type="project" value="UniProtKB-KW"/>
</dbReference>
<dbReference type="SMART" id="SM00343">
    <property type="entry name" value="ZnF_C2HC"/>
    <property type="match status" value="5"/>
</dbReference>
<dbReference type="GO" id="GO:0003676">
    <property type="term" value="F:nucleic acid binding"/>
    <property type="evidence" value="ECO:0007669"/>
    <property type="project" value="InterPro"/>
</dbReference>
<feature type="compositionally biased region" description="Polar residues" evidence="2">
    <location>
        <begin position="29"/>
        <end position="43"/>
    </location>
</feature>
<keyword evidence="5" id="KW-1185">Reference proteome</keyword>
<dbReference type="Gene3D" id="4.10.60.10">
    <property type="entry name" value="Zinc finger, CCHC-type"/>
    <property type="match status" value="2"/>
</dbReference>
<proteinExistence type="predicted"/>
<dbReference type="PANTHER" id="PTHR46978">
    <property type="entry name" value="ZINC KNUCKLE (CCHC-TYPE) FAMILY PROTEIN"/>
    <property type="match status" value="1"/>
</dbReference>
<sequence>MLHQQLILMQQSKNQVQTENQEKLIGQKLSEQNPGGTQPQEESWGQEPEIPKLLPKSNDWSDNGGSFLFTENKKKQDSKDRKVPVDYISTINTRKNPDLMIGKGKFLKGNFYFSEALQENDEEEGIADEKTESSNIVLVGRNRHKRGDDSQEEDEEVMDDEYSRLSNQQWRYFTHESNPTTKCKNCREYGHRARDCPNETKKENCILCGKEGHDSFTCDAKLCFKCNKVGHVASNCTERNLVRCEKCEMNGHLATRCMKVWQEFQSSSSKSQKRDAHKWLEIRCIECNQIGHLKCTSERRSMRYPVDPSIKQNLDEFIKDKIKDVVTEREEDVEACFDYVNEIKQDKIDVNPYLIPAKHYYDSRYCCYCGLSTEKESKDCHEEENCSLKKNSKFQQMDQVRRRLNNQQRW</sequence>
<dbReference type="SUPFAM" id="SSF57756">
    <property type="entry name" value="Retrovirus zinc finger-like domains"/>
    <property type="match status" value="2"/>
</dbReference>
<evidence type="ECO:0000313" key="4">
    <source>
        <dbReference type="EMBL" id="TNV79719.1"/>
    </source>
</evidence>
<dbReference type="OrthoDB" id="301483at2759"/>
<feature type="region of interest" description="Disordered" evidence="2">
    <location>
        <begin position="141"/>
        <end position="161"/>
    </location>
</feature>
<feature type="compositionally biased region" description="Acidic residues" evidence="2">
    <location>
        <begin position="150"/>
        <end position="160"/>
    </location>
</feature>
<feature type="domain" description="CCHC-type" evidence="3">
    <location>
        <begin position="182"/>
        <end position="198"/>
    </location>
</feature>
<comment type="caution">
    <text evidence="4">The sequence shown here is derived from an EMBL/GenBank/DDBJ whole genome shotgun (WGS) entry which is preliminary data.</text>
</comment>
<evidence type="ECO:0000256" key="1">
    <source>
        <dbReference type="PROSITE-ProRule" id="PRU00047"/>
    </source>
</evidence>
<evidence type="ECO:0000259" key="3">
    <source>
        <dbReference type="PROSITE" id="PS50158"/>
    </source>
</evidence>
<protein>
    <recommendedName>
        <fullName evidence="3">CCHC-type domain-containing protein</fullName>
    </recommendedName>
</protein>
<evidence type="ECO:0000256" key="2">
    <source>
        <dbReference type="SAM" id="MobiDB-lite"/>
    </source>
</evidence>
<evidence type="ECO:0000313" key="5">
    <source>
        <dbReference type="Proteomes" id="UP000785679"/>
    </source>
</evidence>
<keyword evidence="1" id="KW-0862">Zinc</keyword>
<dbReference type="InterPro" id="IPR036875">
    <property type="entry name" value="Znf_CCHC_sf"/>
</dbReference>
<reference evidence="4" key="1">
    <citation type="submission" date="2019-06" db="EMBL/GenBank/DDBJ databases">
        <authorList>
            <person name="Zheng W."/>
        </authorList>
    </citation>
    <scope>NUCLEOTIDE SEQUENCE</scope>
    <source>
        <strain evidence="4">QDHG01</strain>
    </source>
</reference>
<dbReference type="PANTHER" id="PTHR46978:SF1">
    <property type="entry name" value="ZINC KNUCKLE (CCHC-TYPE) FAMILY PROTEIN"/>
    <property type="match status" value="1"/>
</dbReference>
<dbReference type="Pfam" id="PF00098">
    <property type="entry name" value="zf-CCHC"/>
    <property type="match status" value="2"/>
</dbReference>
<feature type="region of interest" description="Disordered" evidence="2">
    <location>
        <begin position="12"/>
        <end position="64"/>
    </location>
</feature>
<dbReference type="AlphaFoldDB" id="A0A8J8NSY9"/>
<dbReference type="PROSITE" id="PS50158">
    <property type="entry name" value="ZF_CCHC"/>
    <property type="match status" value="2"/>
</dbReference>
<organism evidence="4 5">
    <name type="scientific">Halteria grandinella</name>
    <dbReference type="NCBI Taxonomy" id="5974"/>
    <lineage>
        <taxon>Eukaryota</taxon>
        <taxon>Sar</taxon>
        <taxon>Alveolata</taxon>
        <taxon>Ciliophora</taxon>
        <taxon>Intramacronucleata</taxon>
        <taxon>Spirotrichea</taxon>
        <taxon>Stichotrichia</taxon>
        <taxon>Sporadotrichida</taxon>
        <taxon>Halteriidae</taxon>
        <taxon>Halteria</taxon>
    </lineage>
</organism>
<accession>A0A8J8NSY9</accession>